<protein>
    <submittedName>
        <fullName evidence="1">Uncharacterized protein</fullName>
    </submittedName>
</protein>
<accession>A0A0P6XRC2</accession>
<evidence type="ECO:0000313" key="1">
    <source>
        <dbReference type="EMBL" id="KPL79348.1"/>
    </source>
</evidence>
<comment type="caution">
    <text evidence="1">The sequence shown here is derived from an EMBL/GenBank/DDBJ whole genome shotgun (WGS) entry which is preliminary data.</text>
</comment>
<dbReference type="PATRIC" id="fig|1134406.4.peg.2052"/>
<dbReference type="EMBL" id="LGCL01000014">
    <property type="protein sequence ID" value="KPL79348.1"/>
    <property type="molecule type" value="Genomic_DNA"/>
</dbReference>
<gene>
    <name evidence="1" type="ORF">ADN00_03205</name>
</gene>
<dbReference type="Proteomes" id="UP000050417">
    <property type="component" value="Unassembled WGS sequence"/>
</dbReference>
<proteinExistence type="predicted"/>
<keyword evidence="2" id="KW-1185">Reference proteome</keyword>
<dbReference type="AlphaFoldDB" id="A0A0P6XRC2"/>
<reference evidence="1 2" key="1">
    <citation type="submission" date="2015-07" db="EMBL/GenBank/DDBJ databases">
        <title>Genome sequence of Ornatilinea apprima DSM 23815.</title>
        <authorList>
            <person name="Hemp J."/>
            <person name="Ward L.M."/>
            <person name="Pace L.A."/>
            <person name="Fischer W.W."/>
        </authorList>
    </citation>
    <scope>NUCLEOTIDE SEQUENCE [LARGE SCALE GENOMIC DNA]</scope>
    <source>
        <strain evidence="1 2">P3M-1</strain>
    </source>
</reference>
<sequence length="235" mass="24926">MVVFPSAPGNLAELAAAAPQTQFVAASGADLPAGANVSVIRLRPEYTSFTAGYLGVVLAFDFRMGALLPAEGTAAETFVNGGRFFCGLCNSTYSPIVRFPVVSQAPAGTAAGQWQQAVDTLQQNYLYVMYVSPEAASSELLSYLTAMGYTLYGGQTPPDEFRSRWAATVREDLVTPLRALWPGVIAGQGGQTVEASVEIADVNADLLSAGRLEQVQKMIAEMAAGRIYPFNPPME</sequence>
<evidence type="ECO:0000313" key="2">
    <source>
        <dbReference type="Proteomes" id="UP000050417"/>
    </source>
</evidence>
<organism evidence="1 2">
    <name type="scientific">Ornatilinea apprima</name>
    <dbReference type="NCBI Taxonomy" id="1134406"/>
    <lineage>
        <taxon>Bacteria</taxon>
        <taxon>Bacillati</taxon>
        <taxon>Chloroflexota</taxon>
        <taxon>Anaerolineae</taxon>
        <taxon>Anaerolineales</taxon>
        <taxon>Anaerolineaceae</taxon>
        <taxon>Ornatilinea</taxon>
    </lineage>
</organism>
<name>A0A0P6XRC2_9CHLR</name>